<evidence type="ECO:0000313" key="6">
    <source>
        <dbReference type="Proteomes" id="UP000070133"/>
    </source>
</evidence>
<sequence length="357" mass="39660">MIRKLQVGVSGLGRMGARHALHFLERTPRAELVAAFDPDPKAVAWAQQRLAPYGTKIYTDFEEFLKHPGLEAVVVAGITTQHAAQTIRAIESEKHVLCEKPLSTSLAICEDVLRVARTKPHLKVLCGFSRRFDASYRDAATRIQNGDIGRPSILRSQTCDKHRNDDYFVQYAKFSGGIFVDANIHDIDLALWYFGQDSIVKSVTAVGINARLADLKKYGDVDNGIAVVEFYGNKIAYFYSSRMMAAGQTDTTEIIGTHGKIVVNGNPQNNLVELHEGNGIRREVPQTYYDRFEHAFVTESNEFTEAVLDDKALPFGLQGAIQAVRIGGAMTKSLRTGRKIEFNEIGEEVGQEVKARL</sequence>
<dbReference type="Pfam" id="PF22725">
    <property type="entry name" value="GFO_IDH_MocA_C3"/>
    <property type="match status" value="1"/>
</dbReference>
<comment type="caution">
    <text evidence="5">The sequence shown here is derived from an EMBL/GenBank/DDBJ whole genome shotgun (WGS) entry which is preliminary data.</text>
</comment>
<dbReference type="InterPro" id="IPR036291">
    <property type="entry name" value="NAD(P)-bd_dom_sf"/>
</dbReference>
<dbReference type="STRING" id="321146.A0A139HN53"/>
<dbReference type="InterPro" id="IPR055170">
    <property type="entry name" value="GFO_IDH_MocA-like_dom"/>
</dbReference>
<dbReference type="EMBL" id="LFZN01000025">
    <property type="protein sequence ID" value="KXT03915.1"/>
    <property type="molecule type" value="Genomic_DNA"/>
</dbReference>
<name>A0A139HN53_9PEZI</name>
<dbReference type="PANTHER" id="PTHR42840:SF3">
    <property type="entry name" value="BINDING ROSSMANN FOLD OXIDOREDUCTASE, PUTATIVE (AFU_ORTHOLOGUE AFUA_2G10240)-RELATED"/>
    <property type="match status" value="1"/>
</dbReference>
<evidence type="ECO:0000313" key="5">
    <source>
        <dbReference type="EMBL" id="KXT03915.1"/>
    </source>
</evidence>
<accession>A0A139HN53</accession>
<dbReference type="GO" id="GO:0006740">
    <property type="term" value="P:NADPH regeneration"/>
    <property type="evidence" value="ECO:0007669"/>
    <property type="project" value="TreeGrafter"/>
</dbReference>
<dbReference type="PANTHER" id="PTHR42840">
    <property type="entry name" value="NAD(P)-BINDING ROSSMANN-FOLD SUPERFAMILY PROTEIN-RELATED"/>
    <property type="match status" value="1"/>
</dbReference>
<dbReference type="SUPFAM" id="SSF55347">
    <property type="entry name" value="Glyceraldehyde-3-phosphate dehydrogenase-like, C-terminal domain"/>
    <property type="match status" value="1"/>
</dbReference>
<feature type="domain" description="GFO/IDH/MocA-like oxidoreductase" evidence="4">
    <location>
        <begin position="136"/>
        <end position="261"/>
    </location>
</feature>
<reference evidence="5 6" key="1">
    <citation type="submission" date="2015-07" db="EMBL/GenBank/DDBJ databases">
        <title>Comparative genomics of the Sigatoka disease complex on banana suggests a link between parallel evolutionary changes in Pseudocercospora fijiensis and Pseudocercospora eumusae and increased virulence on the banana host.</title>
        <authorList>
            <person name="Chang T.-C."/>
            <person name="Salvucci A."/>
            <person name="Crous P.W."/>
            <person name="Stergiopoulos I."/>
        </authorList>
    </citation>
    <scope>NUCLEOTIDE SEQUENCE [LARGE SCALE GENOMIC DNA]</scope>
    <source>
        <strain evidence="5 6">CBS 114824</strain>
    </source>
</reference>
<comment type="similarity">
    <text evidence="1">Belongs to the Gfo/Idh/MocA family.</text>
</comment>
<dbReference type="Gene3D" id="3.40.50.720">
    <property type="entry name" value="NAD(P)-binding Rossmann-like Domain"/>
    <property type="match status" value="1"/>
</dbReference>
<dbReference type="Proteomes" id="UP000070133">
    <property type="component" value="Unassembled WGS sequence"/>
</dbReference>
<proteinExistence type="inferred from homology"/>
<dbReference type="GO" id="GO:0005737">
    <property type="term" value="C:cytoplasm"/>
    <property type="evidence" value="ECO:0007669"/>
    <property type="project" value="TreeGrafter"/>
</dbReference>
<evidence type="ECO:0000259" key="4">
    <source>
        <dbReference type="Pfam" id="PF22725"/>
    </source>
</evidence>
<evidence type="ECO:0000256" key="1">
    <source>
        <dbReference type="ARBA" id="ARBA00010928"/>
    </source>
</evidence>
<evidence type="ECO:0000256" key="2">
    <source>
        <dbReference type="ARBA" id="ARBA00023002"/>
    </source>
</evidence>
<organism evidence="5 6">
    <name type="scientific">Pseudocercospora eumusae</name>
    <dbReference type="NCBI Taxonomy" id="321146"/>
    <lineage>
        <taxon>Eukaryota</taxon>
        <taxon>Fungi</taxon>
        <taxon>Dikarya</taxon>
        <taxon>Ascomycota</taxon>
        <taxon>Pezizomycotina</taxon>
        <taxon>Dothideomycetes</taxon>
        <taxon>Dothideomycetidae</taxon>
        <taxon>Mycosphaerellales</taxon>
        <taxon>Mycosphaerellaceae</taxon>
        <taxon>Pseudocercospora</taxon>
    </lineage>
</organism>
<keyword evidence="6" id="KW-1185">Reference proteome</keyword>
<dbReference type="SUPFAM" id="SSF51735">
    <property type="entry name" value="NAD(P)-binding Rossmann-fold domains"/>
    <property type="match status" value="1"/>
</dbReference>
<feature type="domain" description="Gfo/Idh/MocA-like oxidoreductase N-terminal" evidence="3">
    <location>
        <begin position="6"/>
        <end position="120"/>
    </location>
</feature>
<evidence type="ECO:0008006" key="7">
    <source>
        <dbReference type="Google" id="ProtNLM"/>
    </source>
</evidence>
<dbReference type="FunFam" id="3.30.360.10:FF:000017">
    <property type="entry name" value="Oxidoreductase family NAD-binding Rossmann fold"/>
    <property type="match status" value="1"/>
</dbReference>
<dbReference type="OrthoDB" id="446809at2759"/>
<keyword evidence="2" id="KW-0560">Oxidoreductase</keyword>
<dbReference type="Pfam" id="PF01408">
    <property type="entry name" value="GFO_IDH_MocA"/>
    <property type="match status" value="1"/>
</dbReference>
<protein>
    <recommendedName>
        <fullName evidence="7">Gfo/Idh/MocA-like oxidoreductase N-terminal domain-containing protein</fullName>
    </recommendedName>
</protein>
<dbReference type="GO" id="GO:0000166">
    <property type="term" value="F:nucleotide binding"/>
    <property type="evidence" value="ECO:0007669"/>
    <property type="project" value="InterPro"/>
</dbReference>
<dbReference type="GO" id="GO:0016491">
    <property type="term" value="F:oxidoreductase activity"/>
    <property type="evidence" value="ECO:0007669"/>
    <property type="project" value="UniProtKB-KW"/>
</dbReference>
<dbReference type="InterPro" id="IPR000683">
    <property type="entry name" value="Gfo/Idh/MocA-like_OxRdtase_N"/>
</dbReference>
<dbReference type="AlphaFoldDB" id="A0A139HN53"/>
<evidence type="ECO:0000259" key="3">
    <source>
        <dbReference type="Pfam" id="PF01408"/>
    </source>
</evidence>
<dbReference type="Gene3D" id="3.30.360.10">
    <property type="entry name" value="Dihydrodipicolinate Reductase, domain 2"/>
    <property type="match status" value="1"/>
</dbReference>
<gene>
    <name evidence="5" type="ORF">AC578_9240</name>
</gene>